<dbReference type="FunFam" id="3.40.1160.10:FF:000018">
    <property type="entry name" value="Glutamate 5-kinase"/>
    <property type="match status" value="1"/>
</dbReference>
<organism evidence="2 3">
    <name type="scientific">Loigolactobacillus backii</name>
    <dbReference type="NCBI Taxonomy" id="375175"/>
    <lineage>
        <taxon>Bacteria</taxon>
        <taxon>Bacillati</taxon>
        <taxon>Bacillota</taxon>
        <taxon>Bacilli</taxon>
        <taxon>Lactobacillales</taxon>
        <taxon>Lactobacillaceae</taxon>
        <taxon>Loigolactobacillus</taxon>
    </lineage>
</organism>
<evidence type="ECO:0000313" key="3">
    <source>
        <dbReference type="Proteomes" id="UP000078582"/>
    </source>
</evidence>
<comment type="function">
    <text evidence="1">Catalyzes the transfer of a phosphate group to glutamate to form L-glutamate 5-phosphate.</text>
</comment>
<dbReference type="Proteomes" id="UP000078582">
    <property type="component" value="Chromosome"/>
</dbReference>
<keyword evidence="3" id="KW-1185">Reference proteome</keyword>
<dbReference type="InterPro" id="IPR001057">
    <property type="entry name" value="Glu/AcGlu_kinase"/>
</dbReference>
<dbReference type="STRING" id="375175.AYR53_10660"/>
<dbReference type="PROSITE" id="PS00902">
    <property type="entry name" value="GLUTAMATE_5_KINASE"/>
    <property type="match status" value="1"/>
</dbReference>
<keyword evidence="1" id="KW-0808">Transferase</keyword>
<dbReference type="GO" id="GO:0055129">
    <property type="term" value="P:L-proline biosynthetic process"/>
    <property type="evidence" value="ECO:0007669"/>
    <property type="project" value="UniProtKB-UniRule"/>
</dbReference>
<evidence type="ECO:0000313" key="2">
    <source>
        <dbReference type="EMBL" id="ANK63184.1"/>
    </source>
</evidence>
<dbReference type="OrthoDB" id="9804434at2"/>
<dbReference type="InterPro" id="IPR001048">
    <property type="entry name" value="Asp/Glu/Uridylate_kinase"/>
</dbReference>
<protein>
    <recommendedName>
        <fullName evidence="1">Glutamate 5-kinase</fullName>
        <ecNumber evidence="1">2.7.2.11</ecNumber>
    </recommendedName>
    <alternativeName>
        <fullName evidence="1">Gamma-glutamyl kinase</fullName>
        <shortName evidence="1">GK</shortName>
    </alternativeName>
</protein>
<dbReference type="InterPro" id="IPR019797">
    <property type="entry name" value="Glutamate_5-kinase_CS"/>
</dbReference>
<dbReference type="SUPFAM" id="SSF53633">
    <property type="entry name" value="Carbamate kinase-like"/>
    <property type="match status" value="1"/>
</dbReference>
<gene>
    <name evidence="1" type="primary">proB</name>
    <name evidence="2" type="ORF">AYR53_10660</name>
</gene>
<dbReference type="InterPro" id="IPR005715">
    <property type="entry name" value="Glu_5kinase/COase_Synthase"/>
</dbReference>
<proteinExistence type="inferred from homology"/>
<dbReference type="PIRSF" id="PIRSF000729">
    <property type="entry name" value="GK"/>
    <property type="match status" value="1"/>
</dbReference>
<feature type="binding site" evidence="1">
    <location>
        <begin position="220"/>
        <end position="226"/>
    </location>
    <ligand>
        <name>ATP</name>
        <dbReference type="ChEBI" id="CHEBI:30616"/>
    </ligand>
</feature>
<dbReference type="CDD" id="cd04242">
    <property type="entry name" value="AAK_G5K_ProB"/>
    <property type="match status" value="1"/>
</dbReference>
<dbReference type="KEGG" id="lbt:AYR52_05630"/>
<sequence>MKQLRALNAQRIVVKVGTSSLIYANSQLKLRTISRLAMVLSDLKNQGKEVILVSSGAIGVGMGKLGLTKRPTAIPDQQAIAAIGQSELMAVYDRAFANYDKAVAQMLLTRDVITYPQSHANALNTFERLLKFNVIPIVNENDVVSLEELDHKTKFSDNDQLSAIVTNMVAADLLIVLSDIDGFYDANPNNNPAAKLLPEIDQIGPAILKAAGGHGSQFGTGGMVTKLKAAERVLAHHQQMVLANGKDPQIIYQILAGEPVGTLFRQPNIKEQAQ</sequence>
<dbReference type="PANTHER" id="PTHR43654">
    <property type="entry name" value="GLUTAMATE 5-KINASE"/>
    <property type="match status" value="1"/>
</dbReference>
<accession>A0A192H2Z1</accession>
<dbReference type="InterPro" id="IPR036393">
    <property type="entry name" value="AceGlu_kinase-like_sf"/>
</dbReference>
<comment type="subcellular location">
    <subcellularLocation>
        <location evidence="1">Cytoplasm</location>
    </subcellularLocation>
</comment>
<keyword evidence="1" id="KW-0028">Amino-acid biosynthesis</keyword>
<dbReference type="GO" id="GO:0005524">
    <property type="term" value="F:ATP binding"/>
    <property type="evidence" value="ECO:0007669"/>
    <property type="project" value="UniProtKB-KW"/>
</dbReference>
<dbReference type="InterPro" id="IPR011529">
    <property type="entry name" value="Glu_5kinase"/>
</dbReference>
<dbReference type="RefSeq" id="WP_068224927.1">
    <property type="nucleotide sequence ID" value="NZ_CP014623.1"/>
</dbReference>
<evidence type="ECO:0000256" key="1">
    <source>
        <dbReference type="HAMAP-Rule" id="MF_00456"/>
    </source>
</evidence>
<comment type="catalytic activity">
    <reaction evidence="1">
        <text>L-glutamate + ATP = L-glutamyl 5-phosphate + ADP</text>
        <dbReference type="Rhea" id="RHEA:14877"/>
        <dbReference type="ChEBI" id="CHEBI:29985"/>
        <dbReference type="ChEBI" id="CHEBI:30616"/>
        <dbReference type="ChEBI" id="CHEBI:58274"/>
        <dbReference type="ChEBI" id="CHEBI:456216"/>
        <dbReference type="EC" id="2.7.2.11"/>
    </reaction>
</comment>
<dbReference type="AlphaFoldDB" id="A0A192H2Z1"/>
<feature type="binding site" evidence="1">
    <location>
        <position position="55"/>
    </location>
    <ligand>
        <name>substrate</name>
    </ligand>
</feature>
<keyword evidence="1" id="KW-0963">Cytoplasm</keyword>
<keyword evidence="1" id="KW-0067">ATP-binding</keyword>
<feature type="binding site" evidence="1">
    <location>
        <begin position="178"/>
        <end position="179"/>
    </location>
    <ligand>
        <name>ATP</name>
        <dbReference type="ChEBI" id="CHEBI:30616"/>
    </ligand>
</feature>
<dbReference type="InterPro" id="IPR041739">
    <property type="entry name" value="G5K_ProB"/>
</dbReference>
<dbReference type="EC" id="2.7.2.11" evidence="1"/>
<dbReference type="PRINTS" id="PR00474">
    <property type="entry name" value="GLU5KINASE"/>
</dbReference>
<dbReference type="Pfam" id="PF00696">
    <property type="entry name" value="AA_kinase"/>
    <property type="match status" value="1"/>
</dbReference>
<feature type="binding site" evidence="1">
    <location>
        <position position="15"/>
    </location>
    <ligand>
        <name>ATP</name>
        <dbReference type="ChEBI" id="CHEBI:30616"/>
    </ligand>
</feature>
<dbReference type="UniPathway" id="UPA00098">
    <property type="reaction ID" value="UER00359"/>
</dbReference>
<feature type="binding site" evidence="1">
    <location>
        <position position="142"/>
    </location>
    <ligand>
        <name>substrate</name>
    </ligand>
</feature>
<keyword evidence="1" id="KW-0547">Nucleotide-binding</keyword>
<dbReference type="GeneID" id="42982720"/>
<reference evidence="2 3" key="1">
    <citation type="submission" date="2016-03" db="EMBL/GenBank/DDBJ databases">
        <title>Pediococcus and Lactobacillus from brewery environment - whole genome sequencing and assembly.</title>
        <authorList>
            <person name="Behr J."/>
            <person name="Geissler A.J."/>
            <person name="Vogel R.F."/>
        </authorList>
    </citation>
    <scope>NUCLEOTIDE SEQUENCE [LARGE SCALE GENOMIC DNA]</scope>
    <source>
        <strain evidence="2 3">TMW 1.1989</strain>
    </source>
</reference>
<dbReference type="Gene3D" id="3.40.1160.10">
    <property type="entry name" value="Acetylglutamate kinase-like"/>
    <property type="match status" value="1"/>
</dbReference>
<dbReference type="GO" id="GO:0005829">
    <property type="term" value="C:cytosol"/>
    <property type="evidence" value="ECO:0007669"/>
    <property type="project" value="TreeGrafter"/>
</dbReference>
<dbReference type="NCBIfam" id="TIGR01027">
    <property type="entry name" value="proB"/>
    <property type="match status" value="1"/>
</dbReference>
<keyword evidence="1" id="KW-0641">Proline biosynthesis</keyword>
<comment type="similarity">
    <text evidence="1">Belongs to the glutamate 5-kinase family.</text>
</comment>
<feature type="binding site" evidence="1">
    <location>
        <position position="158"/>
    </location>
    <ligand>
        <name>substrate</name>
    </ligand>
</feature>
<dbReference type="EMBL" id="CP014873">
    <property type="protein sequence ID" value="ANK63184.1"/>
    <property type="molecule type" value="Genomic_DNA"/>
</dbReference>
<dbReference type="PANTHER" id="PTHR43654:SF1">
    <property type="entry name" value="ISOPENTENYL PHOSPHATE KINASE"/>
    <property type="match status" value="1"/>
</dbReference>
<name>A0A192H2Z1_9LACO</name>
<keyword evidence="1 2" id="KW-0418">Kinase</keyword>
<dbReference type="HAMAP" id="MF_00456">
    <property type="entry name" value="ProB"/>
    <property type="match status" value="1"/>
</dbReference>
<comment type="pathway">
    <text evidence="1">Amino-acid biosynthesis; L-proline biosynthesis; L-glutamate 5-semialdehyde from L-glutamate: step 1/2.</text>
</comment>
<dbReference type="GO" id="GO:0004349">
    <property type="term" value="F:glutamate 5-kinase activity"/>
    <property type="evidence" value="ECO:0007669"/>
    <property type="project" value="UniProtKB-UniRule"/>
</dbReference>